<feature type="signal peptide" evidence="1">
    <location>
        <begin position="1"/>
        <end position="24"/>
    </location>
</feature>
<keyword evidence="1" id="KW-0732">Signal</keyword>
<keyword evidence="2" id="KW-0413">Isomerase</keyword>
<dbReference type="Proteomes" id="UP000539953">
    <property type="component" value="Unassembled WGS sequence"/>
</dbReference>
<accession>A0A7W8CY87</accession>
<dbReference type="EC" id="5.2.1.8" evidence="2"/>
<evidence type="ECO:0000313" key="3">
    <source>
        <dbReference type="Proteomes" id="UP000539953"/>
    </source>
</evidence>
<evidence type="ECO:0000313" key="2">
    <source>
        <dbReference type="EMBL" id="MBB5183586.1"/>
    </source>
</evidence>
<organism evidence="2 3">
    <name type="scientific">Catenisphaera adipataccumulans</name>
    <dbReference type="NCBI Taxonomy" id="700500"/>
    <lineage>
        <taxon>Bacteria</taxon>
        <taxon>Bacillati</taxon>
        <taxon>Bacillota</taxon>
        <taxon>Erysipelotrichia</taxon>
        <taxon>Erysipelotrichales</taxon>
        <taxon>Erysipelotrichaceae</taxon>
        <taxon>Catenisphaera</taxon>
    </lineage>
</organism>
<evidence type="ECO:0000256" key="1">
    <source>
        <dbReference type="SAM" id="SignalP"/>
    </source>
</evidence>
<name>A0A7W8CY87_9FIRM</name>
<dbReference type="GO" id="GO:0003755">
    <property type="term" value="F:peptidyl-prolyl cis-trans isomerase activity"/>
    <property type="evidence" value="ECO:0007669"/>
    <property type="project" value="UniProtKB-EC"/>
</dbReference>
<reference evidence="2 3" key="1">
    <citation type="submission" date="2020-08" db="EMBL/GenBank/DDBJ databases">
        <title>Genomic Encyclopedia of Type Strains, Phase IV (KMG-IV): sequencing the most valuable type-strain genomes for metagenomic binning, comparative biology and taxonomic classification.</title>
        <authorList>
            <person name="Goeker M."/>
        </authorList>
    </citation>
    <scope>NUCLEOTIDE SEQUENCE [LARGE SCALE GENOMIC DNA]</scope>
    <source>
        <strain evidence="2 3">DSM 25799</strain>
    </source>
</reference>
<dbReference type="PROSITE" id="PS51257">
    <property type="entry name" value="PROKAR_LIPOPROTEIN"/>
    <property type="match status" value="1"/>
</dbReference>
<protein>
    <submittedName>
        <fullName evidence="2">Foldase protein PrsA</fullName>
        <ecNumber evidence="2">5.2.1.8</ecNumber>
    </submittedName>
</protein>
<dbReference type="RefSeq" id="WP_183328885.1">
    <property type="nucleotide sequence ID" value="NZ_JACHHK010000006.1"/>
</dbReference>
<dbReference type="AlphaFoldDB" id="A0A7W8CY87"/>
<gene>
    <name evidence="2" type="ORF">HNQ47_001621</name>
</gene>
<dbReference type="EMBL" id="JACHHK010000006">
    <property type="protein sequence ID" value="MBB5183586.1"/>
    <property type="molecule type" value="Genomic_DNA"/>
</dbReference>
<proteinExistence type="predicted"/>
<comment type="caution">
    <text evidence="2">The sequence shown here is derived from an EMBL/GenBank/DDBJ whole genome shotgun (WGS) entry which is preliminary data.</text>
</comment>
<feature type="chain" id="PRO_5038568890" evidence="1">
    <location>
        <begin position="25"/>
        <end position="312"/>
    </location>
</feature>
<keyword evidence="3" id="KW-1185">Reference proteome</keyword>
<sequence>MKKISILLLCGAFLLTGCSGHVTSVSDGDQELMTIGDTTITKNDEYELLKTYEGSDVMMSEVASIIYKNEIGTTKKIRKEAEQQYEEFASSSDDPEAELESKGYSSKEDYIENYLIPSIQSEKLVDKYFKDDKKTIKKKYKPSVAKILECDDKDTAEKALKELKDGKDTSEVFDEYQSDDANFSDEETLVSTQTSSVPTRLVNTLYKQKKAGVVDEVFSDSSDSDSSDSSDSSSTKYYVAILVNNDYDEIIDQVRESLSSDSDVTSACMEYYLKKYDFEVHDQEIFDYLKENNPEYLVQYPELKDSDDDSSN</sequence>